<dbReference type="Pfam" id="PF13837">
    <property type="entry name" value="Myb_DNA-bind_4"/>
    <property type="match status" value="2"/>
</dbReference>
<reference evidence="3" key="1">
    <citation type="submission" date="2019-08" db="EMBL/GenBank/DDBJ databases">
        <title>The genome of the North American firefly Photinus pyralis.</title>
        <authorList>
            <consortium name="Photinus pyralis genome working group"/>
            <person name="Fallon T.R."/>
            <person name="Sander Lower S.E."/>
            <person name="Weng J.-K."/>
        </authorList>
    </citation>
    <scope>NUCLEOTIDE SEQUENCE</scope>
    <source>
        <strain evidence="3">TRF0915ILg1</strain>
        <tissue evidence="3">Whole body</tissue>
    </source>
</reference>
<comment type="caution">
    <text evidence="3">The sequence shown here is derived from an EMBL/GenBank/DDBJ whole genome shotgun (WGS) entry which is preliminary data.</text>
</comment>
<evidence type="ECO:0000256" key="1">
    <source>
        <dbReference type="SAM" id="Coils"/>
    </source>
</evidence>
<dbReference type="EMBL" id="VTPC01002701">
    <property type="protein sequence ID" value="KAF2899660.1"/>
    <property type="molecule type" value="Genomic_DNA"/>
</dbReference>
<feature type="coiled-coil region" evidence="1">
    <location>
        <begin position="396"/>
        <end position="423"/>
    </location>
</feature>
<gene>
    <name evidence="3" type="ORF">ILUMI_06520</name>
</gene>
<evidence type="ECO:0000313" key="3">
    <source>
        <dbReference type="EMBL" id="KAF2899660.1"/>
    </source>
</evidence>
<organism evidence="3 4">
    <name type="scientific">Ignelater luminosus</name>
    <name type="common">Cucubano</name>
    <name type="synonym">Pyrophorus luminosus</name>
    <dbReference type="NCBI Taxonomy" id="2038154"/>
    <lineage>
        <taxon>Eukaryota</taxon>
        <taxon>Metazoa</taxon>
        <taxon>Ecdysozoa</taxon>
        <taxon>Arthropoda</taxon>
        <taxon>Hexapoda</taxon>
        <taxon>Insecta</taxon>
        <taxon>Pterygota</taxon>
        <taxon>Neoptera</taxon>
        <taxon>Endopterygota</taxon>
        <taxon>Coleoptera</taxon>
        <taxon>Polyphaga</taxon>
        <taxon>Elateriformia</taxon>
        <taxon>Elateroidea</taxon>
        <taxon>Elateridae</taxon>
        <taxon>Agrypninae</taxon>
        <taxon>Pyrophorini</taxon>
        <taxon>Ignelater</taxon>
    </lineage>
</organism>
<feature type="domain" description="Myb/SANT-like DNA-binding" evidence="2">
    <location>
        <begin position="97"/>
        <end position="186"/>
    </location>
</feature>
<dbReference type="PANTHER" id="PTHR47595:SF1">
    <property type="entry name" value="MYB_SANT-LIKE DNA-BINDING DOMAIN-CONTAINING PROTEIN"/>
    <property type="match status" value="1"/>
</dbReference>
<sequence>MENTINLKKAILEYEKPGIPKIINNKYKIVSIDNPNDFIFVDKEQLPNISDSFAVHVINVDREASFSNEDEIDEKCDPELILLKPENIETDVQEKRTIWTDEGTKLLLTLYKQVEPLLGSKQIRSKKRMWENISAEMNNAGFSYTAEQVENRFKTLIRAYRKVNQSETMLTKLPRTCIYQEEMDAILLKNSVKLAGDSVEIQYEQEDSNEDAELDDETDDLFDTINDSEKKNDWDEKASKLLLSLYKKKKPFIEKRKFKSKKEMWENIAAEINKRNYMFSGGQVENRFKTLLRGYKKVLKEGNKKKLFIYQDELDEIFVEDDDLFPEIISGSERKSLRKQVLERLGMEVDDIDEHIGKEDESLSQEENTSTLSILKEIRNELINAEKRAAERHYDLVKLLKEANEIQRRKTDLIEKYVALQKKPNK</sequence>
<dbReference type="Proteomes" id="UP000801492">
    <property type="component" value="Unassembled WGS sequence"/>
</dbReference>
<protein>
    <recommendedName>
        <fullName evidence="2">Myb/SANT-like DNA-binding domain-containing protein</fullName>
    </recommendedName>
</protein>
<accession>A0A8K0D548</accession>
<dbReference type="PANTHER" id="PTHR47595">
    <property type="entry name" value="HEAT SHOCK 70 KDA PROTEIN 14"/>
    <property type="match status" value="1"/>
</dbReference>
<keyword evidence="4" id="KW-1185">Reference proteome</keyword>
<keyword evidence="1" id="KW-0175">Coiled coil</keyword>
<dbReference type="OrthoDB" id="10065625at2759"/>
<dbReference type="InterPro" id="IPR044822">
    <property type="entry name" value="Myb_DNA-bind_4"/>
</dbReference>
<dbReference type="Gene3D" id="1.10.10.60">
    <property type="entry name" value="Homeodomain-like"/>
    <property type="match status" value="2"/>
</dbReference>
<proteinExistence type="predicted"/>
<evidence type="ECO:0000313" key="4">
    <source>
        <dbReference type="Proteomes" id="UP000801492"/>
    </source>
</evidence>
<name>A0A8K0D548_IGNLU</name>
<feature type="domain" description="Myb/SANT-like DNA-binding" evidence="2">
    <location>
        <begin position="232"/>
        <end position="317"/>
    </location>
</feature>
<evidence type="ECO:0000259" key="2">
    <source>
        <dbReference type="Pfam" id="PF13837"/>
    </source>
</evidence>
<dbReference type="AlphaFoldDB" id="A0A8K0D548"/>